<dbReference type="RefSeq" id="WP_238277502.1">
    <property type="nucleotide sequence ID" value="NZ_BPQR01000060.1"/>
</dbReference>
<keyword evidence="1" id="KW-1133">Transmembrane helix</keyword>
<accession>A0ABQ4SZR7</accession>
<evidence type="ECO:0000256" key="1">
    <source>
        <dbReference type="SAM" id="Phobius"/>
    </source>
</evidence>
<keyword evidence="1" id="KW-0812">Transmembrane</keyword>
<evidence type="ECO:0000313" key="3">
    <source>
        <dbReference type="Proteomes" id="UP001055102"/>
    </source>
</evidence>
<organism evidence="2 3">
    <name type="scientific">Methylobacterium jeotgali</name>
    <dbReference type="NCBI Taxonomy" id="381630"/>
    <lineage>
        <taxon>Bacteria</taxon>
        <taxon>Pseudomonadati</taxon>
        <taxon>Pseudomonadota</taxon>
        <taxon>Alphaproteobacteria</taxon>
        <taxon>Hyphomicrobiales</taxon>
        <taxon>Methylobacteriaceae</taxon>
        <taxon>Methylobacterium</taxon>
    </lineage>
</organism>
<proteinExistence type="predicted"/>
<evidence type="ECO:0000313" key="2">
    <source>
        <dbReference type="EMBL" id="GJE08044.1"/>
    </source>
</evidence>
<dbReference type="Proteomes" id="UP001055102">
    <property type="component" value="Unassembled WGS sequence"/>
</dbReference>
<name>A0ABQ4SZR7_9HYPH</name>
<dbReference type="EMBL" id="BPQR01000060">
    <property type="protein sequence ID" value="GJE08044.1"/>
    <property type="molecule type" value="Genomic_DNA"/>
</dbReference>
<reference evidence="2" key="1">
    <citation type="journal article" date="2021" name="Front. Microbiol.">
        <title>Comprehensive Comparative Genomics and Phenotyping of Methylobacterium Species.</title>
        <authorList>
            <person name="Alessa O."/>
            <person name="Ogura Y."/>
            <person name="Fujitani Y."/>
            <person name="Takami H."/>
            <person name="Hayashi T."/>
            <person name="Sahin N."/>
            <person name="Tani A."/>
        </authorList>
    </citation>
    <scope>NUCLEOTIDE SEQUENCE</scope>
    <source>
        <strain evidence="2">LMG 23639</strain>
    </source>
</reference>
<gene>
    <name evidence="2" type="ORF">AOPFMNJM_3377</name>
</gene>
<feature type="transmembrane region" description="Helical" evidence="1">
    <location>
        <begin position="12"/>
        <end position="31"/>
    </location>
</feature>
<comment type="caution">
    <text evidence="2">The sequence shown here is derived from an EMBL/GenBank/DDBJ whole genome shotgun (WGS) entry which is preliminary data.</text>
</comment>
<reference evidence="2" key="2">
    <citation type="submission" date="2021-08" db="EMBL/GenBank/DDBJ databases">
        <authorList>
            <person name="Tani A."/>
            <person name="Ola A."/>
            <person name="Ogura Y."/>
            <person name="Katsura K."/>
            <person name="Hayashi T."/>
        </authorList>
    </citation>
    <scope>NUCLEOTIDE SEQUENCE</scope>
    <source>
        <strain evidence="2">LMG 23639</strain>
    </source>
</reference>
<keyword evidence="1" id="KW-0472">Membrane</keyword>
<protein>
    <submittedName>
        <fullName evidence="2">Uncharacterized protein</fullName>
    </submittedName>
</protein>
<keyword evidence="3" id="KW-1185">Reference proteome</keyword>
<sequence length="66" mass="7271">MESLAPDLLTARTLVSALVVLAVTVFSLSVFEEGIRHMLRDLRGAGRKRPDALAPELVPVRSERSR</sequence>